<dbReference type="RefSeq" id="WP_103952416.1">
    <property type="nucleotide sequence ID" value="NZ_FNUL01000004.1"/>
</dbReference>
<organism evidence="1 2">
    <name type="scientific">Lachnospira multipara</name>
    <dbReference type="NCBI Taxonomy" id="28051"/>
    <lineage>
        <taxon>Bacteria</taxon>
        <taxon>Bacillati</taxon>
        <taxon>Bacillota</taxon>
        <taxon>Clostridia</taxon>
        <taxon>Lachnospirales</taxon>
        <taxon>Lachnospiraceae</taxon>
        <taxon>Lachnospira</taxon>
    </lineage>
</organism>
<evidence type="ECO:0000313" key="1">
    <source>
        <dbReference type="EMBL" id="SEF59814.1"/>
    </source>
</evidence>
<sequence>MANYDVNSMYEAAIKLAKSVDLKGLEADEAGKYLNAVAYGAKDFGKDFKELLENGLSAAVSETGLNCAKTGDVENFLAGNAAYMAASLTGEEKYTDLACAIAKTLDEVKKSDKGYFLNSNGKECLCVTFKAFSFYMNYETKNGGKERYNDIIAQYKAIFSNMLGDTVLDLKNGNEKELKPLVYFAAALVDTLELMDQALYEIWAKLREFYKETIKAILNSARFTLGKNKEYDLIFAYAIFKGCRMNLIHTEKYECEAASLFDLVNENLESLMDASANVKSAYILAATESIKNREYQDYGRLKGGVLWS</sequence>
<protein>
    <submittedName>
        <fullName evidence="1">Uncharacterized protein</fullName>
    </submittedName>
</protein>
<keyword evidence="2" id="KW-1185">Reference proteome</keyword>
<accession>A0A1H5TAN4</accession>
<dbReference type="EMBL" id="FNUL01000004">
    <property type="protein sequence ID" value="SEF59814.1"/>
    <property type="molecule type" value="Genomic_DNA"/>
</dbReference>
<gene>
    <name evidence="1" type="ORF">SAMN05216537_10471</name>
</gene>
<proteinExistence type="predicted"/>
<dbReference type="Proteomes" id="UP000236726">
    <property type="component" value="Unassembled WGS sequence"/>
</dbReference>
<evidence type="ECO:0000313" key="2">
    <source>
        <dbReference type="Proteomes" id="UP000236726"/>
    </source>
</evidence>
<reference evidence="1 2" key="1">
    <citation type="submission" date="2016-10" db="EMBL/GenBank/DDBJ databases">
        <authorList>
            <person name="de Groot N.N."/>
        </authorList>
    </citation>
    <scope>NUCLEOTIDE SEQUENCE [LARGE SCALE GENOMIC DNA]</scope>
    <source>
        <strain evidence="1 2">D15d</strain>
    </source>
</reference>
<dbReference type="AlphaFoldDB" id="A0A1H5TAN4"/>
<name>A0A1H5TAN4_9FIRM</name>